<dbReference type="PANTHER" id="PTHR36234:SF5">
    <property type="entry name" value="LYSYL ENDOPEPTIDASE"/>
    <property type="match status" value="1"/>
</dbReference>
<dbReference type="OrthoDB" id="100767at2759"/>
<keyword evidence="2" id="KW-1185">Reference proteome</keyword>
<dbReference type="EMBL" id="BSXT01000765">
    <property type="protein sequence ID" value="GMF33771.1"/>
    <property type="molecule type" value="Genomic_DNA"/>
</dbReference>
<dbReference type="AlphaFoldDB" id="A0A9W6X8T4"/>
<name>A0A9W6X8T4_9STRA</name>
<protein>
    <submittedName>
        <fullName evidence="1">Unnamed protein product</fullName>
    </submittedName>
</protein>
<comment type="caution">
    <text evidence="1">The sequence shown here is derived from an EMBL/GenBank/DDBJ whole genome shotgun (WGS) entry which is preliminary data.</text>
</comment>
<dbReference type="PANTHER" id="PTHR36234">
    <property type="entry name" value="LYSYL ENDOPEPTIDASE"/>
    <property type="match status" value="1"/>
</dbReference>
<evidence type="ECO:0000313" key="1">
    <source>
        <dbReference type="EMBL" id="GMF33771.1"/>
    </source>
</evidence>
<reference evidence="1" key="1">
    <citation type="submission" date="2023-04" db="EMBL/GenBank/DDBJ databases">
        <title>Phytophthora fragariaefolia NBRC 109709.</title>
        <authorList>
            <person name="Ichikawa N."/>
            <person name="Sato H."/>
            <person name="Tonouchi N."/>
        </authorList>
    </citation>
    <scope>NUCLEOTIDE SEQUENCE</scope>
    <source>
        <strain evidence="1">NBRC 109709</strain>
    </source>
</reference>
<evidence type="ECO:0000313" key="2">
    <source>
        <dbReference type="Proteomes" id="UP001165121"/>
    </source>
</evidence>
<sequence length="153" mass="16823">MSLNPMGSGACASCSRGFDTADTKVNISTNNPSGRAYSVVVAPLGLSKEFHLEFYRNEGRWNTTDEDITADDFNVTDSKTKCFGFVVDSYYFILVDYINPLVATVESECAADNTHEAVCYYDDSKARVAHLAARSVVQLFITKKHNMFASCTG</sequence>
<dbReference type="Proteomes" id="UP001165121">
    <property type="component" value="Unassembled WGS sequence"/>
</dbReference>
<organism evidence="1 2">
    <name type="scientific">Phytophthora fragariaefolia</name>
    <dbReference type="NCBI Taxonomy" id="1490495"/>
    <lineage>
        <taxon>Eukaryota</taxon>
        <taxon>Sar</taxon>
        <taxon>Stramenopiles</taxon>
        <taxon>Oomycota</taxon>
        <taxon>Peronosporomycetes</taxon>
        <taxon>Peronosporales</taxon>
        <taxon>Peronosporaceae</taxon>
        <taxon>Phytophthora</taxon>
    </lineage>
</organism>
<accession>A0A9W6X8T4</accession>
<gene>
    <name evidence="1" type="ORF">Pfra01_000846500</name>
</gene>
<proteinExistence type="predicted"/>